<dbReference type="InterPro" id="IPR036950">
    <property type="entry name" value="PBP_transglycosylase"/>
</dbReference>
<keyword evidence="5" id="KW-0328">Glycosyltransferase</keyword>
<gene>
    <name evidence="18" type="ORF">DMP07_08580</name>
</gene>
<dbReference type="GO" id="GO:0071555">
    <property type="term" value="P:cell wall organization"/>
    <property type="evidence" value="ECO:0007669"/>
    <property type="project" value="UniProtKB-KW"/>
</dbReference>
<dbReference type="InterPro" id="IPR012338">
    <property type="entry name" value="Beta-lactam/transpept-like"/>
</dbReference>
<evidence type="ECO:0000256" key="6">
    <source>
        <dbReference type="ARBA" id="ARBA00022679"/>
    </source>
</evidence>
<evidence type="ECO:0000256" key="15">
    <source>
        <dbReference type="SAM" id="Phobius"/>
    </source>
</evidence>
<feature type="region of interest" description="Disordered" evidence="14">
    <location>
        <begin position="645"/>
        <end position="759"/>
    </location>
</feature>
<evidence type="ECO:0000256" key="4">
    <source>
        <dbReference type="ARBA" id="ARBA00022670"/>
    </source>
</evidence>
<comment type="caution">
    <text evidence="18">The sequence shown here is derived from an EMBL/GenBank/DDBJ whole genome shotgun (WGS) entry which is preliminary data.</text>
</comment>
<dbReference type="GO" id="GO:0030288">
    <property type="term" value="C:outer membrane-bounded periplasmic space"/>
    <property type="evidence" value="ECO:0007669"/>
    <property type="project" value="TreeGrafter"/>
</dbReference>
<comment type="catalytic activity">
    <reaction evidence="12">
        <text>Preferential cleavage: (Ac)2-L-Lys-D-Ala-|-D-Ala. Also transpeptidation of peptidyl-alanyl moieties that are N-acyl substituents of D-alanine.</text>
        <dbReference type="EC" id="3.4.16.4"/>
    </reaction>
</comment>
<dbReference type="GO" id="GO:0008360">
    <property type="term" value="P:regulation of cell shape"/>
    <property type="evidence" value="ECO:0007669"/>
    <property type="project" value="UniProtKB-KW"/>
</dbReference>
<feature type="transmembrane region" description="Helical" evidence="15">
    <location>
        <begin position="12"/>
        <end position="31"/>
    </location>
</feature>
<dbReference type="Pfam" id="PF00905">
    <property type="entry name" value="Transpeptidase"/>
    <property type="match status" value="1"/>
</dbReference>
<keyword evidence="10" id="KW-0511">Multifunctional enzyme</keyword>
<proteinExistence type="inferred from homology"/>
<comment type="similarity">
    <text evidence="1">In the C-terminal section; belongs to the transpeptidase family.</text>
</comment>
<dbReference type="GO" id="GO:0006508">
    <property type="term" value="P:proteolysis"/>
    <property type="evidence" value="ECO:0007669"/>
    <property type="project" value="UniProtKB-KW"/>
</dbReference>
<dbReference type="InterPro" id="IPR001460">
    <property type="entry name" value="PCN-bd_Tpept"/>
</dbReference>
<keyword evidence="3" id="KW-0121">Carboxypeptidase</keyword>
<protein>
    <submittedName>
        <fullName evidence="18">Penicillin-binding protein</fullName>
    </submittedName>
</protein>
<keyword evidence="6" id="KW-0808">Transferase</keyword>
<dbReference type="GO" id="GO:0008658">
    <property type="term" value="F:penicillin binding"/>
    <property type="evidence" value="ECO:0007669"/>
    <property type="project" value="InterPro"/>
</dbReference>
<evidence type="ECO:0000256" key="3">
    <source>
        <dbReference type="ARBA" id="ARBA00022645"/>
    </source>
</evidence>
<evidence type="ECO:0000256" key="1">
    <source>
        <dbReference type="ARBA" id="ARBA00007090"/>
    </source>
</evidence>
<keyword evidence="4" id="KW-0645">Protease</keyword>
<accession>A0A3N0AD92</accession>
<evidence type="ECO:0000313" key="18">
    <source>
        <dbReference type="EMBL" id="RNL18383.1"/>
    </source>
</evidence>
<dbReference type="InterPro" id="IPR023346">
    <property type="entry name" value="Lysozyme-like_dom_sf"/>
</dbReference>
<comment type="similarity">
    <text evidence="2">In the N-terminal section; belongs to the glycosyltransferase 51 family.</text>
</comment>
<dbReference type="PROSITE" id="PS51257">
    <property type="entry name" value="PROKAR_LIPOPROTEIN"/>
    <property type="match status" value="1"/>
</dbReference>
<evidence type="ECO:0000256" key="11">
    <source>
        <dbReference type="ARBA" id="ARBA00023316"/>
    </source>
</evidence>
<dbReference type="PANTHER" id="PTHR32282">
    <property type="entry name" value="BINDING PROTEIN TRANSPEPTIDASE, PUTATIVE-RELATED"/>
    <property type="match status" value="1"/>
</dbReference>
<keyword evidence="15" id="KW-0812">Transmembrane</keyword>
<dbReference type="InterPro" id="IPR001264">
    <property type="entry name" value="Glyco_trans_51"/>
</dbReference>
<evidence type="ECO:0000256" key="13">
    <source>
        <dbReference type="ARBA" id="ARBA00049902"/>
    </source>
</evidence>
<evidence type="ECO:0000256" key="7">
    <source>
        <dbReference type="ARBA" id="ARBA00022801"/>
    </source>
</evidence>
<reference evidence="19" key="1">
    <citation type="submission" date="2018-05" db="EMBL/GenBank/DDBJ databases">
        <title>Genome Sequencing of selected type strains of the family Eggerthellaceae.</title>
        <authorList>
            <person name="Danylec N."/>
            <person name="Stoll D.A."/>
            <person name="Doetsch A."/>
            <person name="Huch M."/>
        </authorList>
    </citation>
    <scope>NUCLEOTIDE SEQUENCE [LARGE SCALE GENOMIC DNA]</scope>
    <source>
        <strain evidence="19">DSM 17537</strain>
    </source>
</reference>
<feature type="domain" description="Penicillin-binding protein transpeptidase" evidence="16">
    <location>
        <begin position="353"/>
        <end position="606"/>
    </location>
</feature>
<feature type="compositionally biased region" description="Basic and acidic residues" evidence="14">
    <location>
        <begin position="676"/>
        <end position="694"/>
    </location>
</feature>
<keyword evidence="11" id="KW-0961">Cell wall biogenesis/degradation</keyword>
<keyword evidence="9" id="KW-0573">Peptidoglycan synthesis</keyword>
<dbReference type="PANTHER" id="PTHR32282:SF33">
    <property type="entry name" value="PEPTIDOGLYCAN GLYCOSYLTRANSFERASE"/>
    <property type="match status" value="1"/>
</dbReference>
<dbReference type="Proteomes" id="UP000267368">
    <property type="component" value="Unassembled WGS sequence"/>
</dbReference>
<dbReference type="Gene3D" id="1.10.3810.10">
    <property type="entry name" value="Biosynthetic peptidoglycan transglycosylase-like"/>
    <property type="match status" value="1"/>
</dbReference>
<evidence type="ECO:0000256" key="2">
    <source>
        <dbReference type="ARBA" id="ARBA00007739"/>
    </source>
</evidence>
<keyword evidence="8" id="KW-0133">Cell shape</keyword>
<keyword evidence="15" id="KW-0472">Membrane</keyword>
<feature type="compositionally biased region" description="Pro residues" evidence="14">
    <location>
        <begin position="727"/>
        <end position="743"/>
    </location>
</feature>
<evidence type="ECO:0000256" key="9">
    <source>
        <dbReference type="ARBA" id="ARBA00022984"/>
    </source>
</evidence>
<dbReference type="AlphaFoldDB" id="A0A3N0AD92"/>
<feature type="domain" description="Glycosyl transferase family 51" evidence="17">
    <location>
        <begin position="77"/>
        <end position="252"/>
    </location>
</feature>
<dbReference type="OrthoDB" id="9766909at2"/>
<dbReference type="Gene3D" id="3.40.710.10">
    <property type="entry name" value="DD-peptidase/beta-lactamase superfamily"/>
    <property type="match status" value="1"/>
</dbReference>
<evidence type="ECO:0000313" key="19">
    <source>
        <dbReference type="Proteomes" id="UP000267368"/>
    </source>
</evidence>
<keyword evidence="7" id="KW-0378">Hydrolase</keyword>
<evidence type="ECO:0000256" key="8">
    <source>
        <dbReference type="ARBA" id="ARBA00022960"/>
    </source>
</evidence>
<evidence type="ECO:0000256" key="10">
    <source>
        <dbReference type="ARBA" id="ARBA00023268"/>
    </source>
</evidence>
<keyword evidence="15" id="KW-1133">Transmembrane helix</keyword>
<organism evidence="18 19">
    <name type="scientific">Slackia faecicanis</name>
    <dbReference type="NCBI Taxonomy" id="255723"/>
    <lineage>
        <taxon>Bacteria</taxon>
        <taxon>Bacillati</taxon>
        <taxon>Actinomycetota</taxon>
        <taxon>Coriobacteriia</taxon>
        <taxon>Eggerthellales</taxon>
        <taxon>Eggerthellaceae</taxon>
        <taxon>Slackia</taxon>
    </lineage>
</organism>
<evidence type="ECO:0000259" key="17">
    <source>
        <dbReference type="Pfam" id="PF00912"/>
    </source>
</evidence>
<dbReference type="SUPFAM" id="SSF53955">
    <property type="entry name" value="Lysozyme-like"/>
    <property type="match status" value="1"/>
</dbReference>
<evidence type="ECO:0000259" key="16">
    <source>
        <dbReference type="Pfam" id="PF00905"/>
    </source>
</evidence>
<dbReference type="GO" id="GO:0009002">
    <property type="term" value="F:serine-type D-Ala-D-Ala carboxypeptidase activity"/>
    <property type="evidence" value="ECO:0007669"/>
    <property type="project" value="UniProtKB-EC"/>
</dbReference>
<dbReference type="Pfam" id="PF00912">
    <property type="entry name" value="Transgly"/>
    <property type="match status" value="1"/>
</dbReference>
<evidence type="ECO:0000256" key="14">
    <source>
        <dbReference type="SAM" id="MobiDB-lite"/>
    </source>
</evidence>
<keyword evidence="19" id="KW-1185">Reference proteome</keyword>
<dbReference type="InterPro" id="IPR050396">
    <property type="entry name" value="Glycosyltr_51/Transpeptidase"/>
</dbReference>
<name>A0A3N0AD92_9ACTN</name>
<dbReference type="GO" id="GO:0009252">
    <property type="term" value="P:peptidoglycan biosynthetic process"/>
    <property type="evidence" value="ECO:0007669"/>
    <property type="project" value="UniProtKB-KW"/>
</dbReference>
<dbReference type="FunFam" id="1.10.3810.10:FF:000001">
    <property type="entry name" value="Penicillin-binding protein 1A"/>
    <property type="match status" value="1"/>
</dbReference>
<evidence type="ECO:0000256" key="5">
    <source>
        <dbReference type="ARBA" id="ARBA00022676"/>
    </source>
</evidence>
<dbReference type="EMBL" id="QICB01000011">
    <property type="protein sequence ID" value="RNL18383.1"/>
    <property type="molecule type" value="Genomic_DNA"/>
</dbReference>
<dbReference type="GO" id="GO:0008955">
    <property type="term" value="F:peptidoglycan glycosyltransferase activity"/>
    <property type="evidence" value="ECO:0007669"/>
    <property type="project" value="UniProtKB-EC"/>
</dbReference>
<dbReference type="SUPFAM" id="SSF56601">
    <property type="entry name" value="beta-lactamase/transpeptidase-like"/>
    <property type="match status" value="1"/>
</dbReference>
<sequence>MKPRRKQRESRTHAGLWTVLIVTVSIGAALFGCYQGGMALVDEWCKDLPDVRDTDAYNLAEKSTIYANDYDEASGTGTVLAELYLEKREPVEIDQVSKYILEGTVATEDVRFYQHNGVDLQGIVRALAVNLAGGQEGASTITQQYVRNTLIADEMTDISLKRKVREMDLAVDLEKIFTKDEILMMYLNTINYGDGCYGVQAAAEHYYSVNADNLTIAQAATLIGIPNSPTMYNPTINPEAAMERRNVVLSRMLTNGVISQDEYNAAKAEDLDLNIKAEDGQNGINLYPWFTTWVRDLLLAENNPYDFTTDKLFKGGYTIVTSLDPEMQQYAEEAVNEQYEKGRLADKKQEFALTLLDPSTGFVKAMIGGKDYWGGDQFNIATSANGRPVGSTFKAFTLADAIEKGISPSTNMDCDGPVKVENSNGTSHSIYNYGKTDYGTLSIADMTAVSSNTGFVRLSFTDSEKSGVTPQSINEMAARLGLNKANLKQNVPTTTLGVENANTTEMAAAYATFANGGVYREPTPVVKIFDRDGETIVDKSAGSKGTQAIDSSTAYAVTQVLEGVITKSLGTAPEARLASGQVAAGKTGTTDDWHDLWFVGYTPQLSCAVWTGDRSNQAELYTSPWNQLIWKSLMTKCLDGSPVKEFAKAPAPNYDSTYKGSIGAKPDDDEDEESRENDRDSSTESDPGKKDPDKSPNAPGGTNGTGGSNDAGKPPVNPDKPTEPEPEPPPGPTPEPSPDPAPEPDPDGGGAGGSTTPAP</sequence>
<comment type="catalytic activity">
    <reaction evidence="13">
        <text>[GlcNAc-(1-&gt;4)-Mur2Ac(oyl-L-Ala-gamma-D-Glu-L-Lys-D-Ala-D-Ala)](n)-di-trans,octa-cis-undecaprenyl diphosphate + beta-D-GlcNAc-(1-&gt;4)-Mur2Ac(oyl-L-Ala-gamma-D-Glu-L-Lys-D-Ala-D-Ala)-di-trans,octa-cis-undecaprenyl diphosphate = [GlcNAc-(1-&gt;4)-Mur2Ac(oyl-L-Ala-gamma-D-Glu-L-Lys-D-Ala-D-Ala)](n+1)-di-trans,octa-cis-undecaprenyl diphosphate + di-trans,octa-cis-undecaprenyl diphosphate + H(+)</text>
        <dbReference type="Rhea" id="RHEA:23708"/>
        <dbReference type="Rhea" id="RHEA-COMP:9602"/>
        <dbReference type="Rhea" id="RHEA-COMP:9603"/>
        <dbReference type="ChEBI" id="CHEBI:15378"/>
        <dbReference type="ChEBI" id="CHEBI:58405"/>
        <dbReference type="ChEBI" id="CHEBI:60033"/>
        <dbReference type="ChEBI" id="CHEBI:78435"/>
        <dbReference type="EC" id="2.4.99.28"/>
    </reaction>
</comment>
<evidence type="ECO:0000256" key="12">
    <source>
        <dbReference type="ARBA" id="ARBA00034000"/>
    </source>
</evidence>